<dbReference type="Proteomes" id="UP001316803">
    <property type="component" value="Unassembled WGS sequence"/>
</dbReference>
<evidence type="ECO:0000313" key="4">
    <source>
        <dbReference type="Proteomes" id="UP001316803"/>
    </source>
</evidence>
<dbReference type="GO" id="GO:0016787">
    <property type="term" value="F:hydrolase activity"/>
    <property type="evidence" value="ECO:0007669"/>
    <property type="project" value="UniProtKB-KW"/>
</dbReference>
<dbReference type="PANTHER" id="PTHR48081:SF8">
    <property type="entry name" value="ALPHA_BETA HYDROLASE FOLD-3 DOMAIN-CONTAINING PROTEIN-RELATED"/>
    <property type="match status" value="1"/>
</dbReference>
<dbReference type="InterPro" id="IPR029058">
    <property type="entry name" value="AB_hydrolase_fold"/>
</dbReference>
<accession>A0AAN8EEU9</accession>
<dbReference type="AlphaFoldDB" id="A0AAN8EEU9"/>
<reference evidence="3 4" key="1">
    <citation type="submission" date="2022-12" db="EMBL/GenBank/DDBJ databases">
        <title>Genomic features and morphological characterization of a novel Knufia sp. strain isolated from spacecraft assembly facility.</title>
        <authorList>
            <person name="Teixeira M."/>
            <person name="Chander A.M."/>
            <person name="Stajich J.E."/>
            <person name="Venkateswaran K."/>
        </authorList>
    </citation>
    <scope>NUCLEOTIDE SEQUENCE [LARGE SCALE GENOMIC DNA]</scope>
    <source>
        <strain evidence="3 4">FJI-L2-BK-P2</strain>
    </source>
</reference>
<organism evidence="3 4">
    <name type="scientific">Knufia fluminis</name>
    <dbReference type="NCBI Taxonomy" id="191047"/>
    <lineage>
        <taxon>Eukaryota</taxon>
        <taxon>Fungi</taxon>
        <taxon>Dikarya</taxon>
        <taxon>Ascomycota</taxon>
        <taxon>Pezizomycotina</taxon>
        <taxon>Eurotiomycetes</taxon>
        <taxon>Chaetothyriomycetidae</taxon>
        <taxon>Chaetothyriales</taxon>
        <taxon>Trichomeriaceae</taxon>
        <taxon>Knufia</taxon>
    </lineage>
</organism>
<evidence type="ECO:0000259" key="2">
    <source>
        <dbReference type="Pfam" id="PF07859"/>
    </source>
</evidence>
<dbReference type="SUPFAM" id="SSF53474">
    <property type="entry name" value="alpha/beta-Hydrolases"/>
    <property type="match status" value="1"/>
</dbReference>
<dbReference type="EMBL" id="JAKLMC020000040">
    <property type="protein sequence ID" value="KAK5949062.1"/>
    <property type="molecule type" value="Genomic_DNA"/>
</dbReference>
<gene>
    <name evidence="3" type="ORF">OHC33_009983</name>
</gene>
<evidence type="ECO:0000256" key="1">
    <source>
        <dbReference type="ARBA" id="ARBA00022801"/>
    </source>
</evidence>
<keyword evidence="1" id="KW-0378">Hydrolase</keyword>
<dbReference type="InterPro" id="IPR050300">
    <property type="entry name" value="GDXG_lipolytic_enzyme"/>
</dbReference>
<name>A0AAN8EEU9_9EURO</name>
<feature type="domain" description="Alpha/beta hydrolase fold-3" evidence="2">
    <location>
        <begin position="89"/>
        <end position="295"/>
    </location>
</feature>
<dbReference type="Pfam" id="PF07859">
    <property type="entry name" value="Abhydrolase_3"/>
    <property type="match status" value="1"/>
</dbReference>
<dbReference type="InterPro" id="IPR013094">
    <property type="entry name" value="AB_hydrolase_3"/>
</dbReference>
<protein>
    <recommendedName>
        <fullName evidence="2">Alpha/beta hydrolase fold-3 domain-containing protein</fullName>
    </recommendedName>
</protein>
<sequence>MALKYDPEWQAAAAPILTMMAAQPAPADHDVEARRIGIKGAFSALLGPMGPFPDIETTEYKFKSYDGAELSIYRYQKQGAQGTPAPAYIHVHGGGMIAGDVHTFGPAVKYNVSLSRVQAFAATYRLAPEHPHPTPVEDNYAALMWLHEHADELQVDRSRIGIMGESAGGGISAGVSLMARDRNLQPPLAKAILVYPMLDYRNVKPVGELEKFLVWTVSSNLTGWTALLGDKMNTDDVDPYASPTHVKSVEGLPSTYIDTGSLDLFRDEDFEYARRLAAANVDVEFHFYPGVPHGFEPLGLQTSVVQQAMANRVKALKSF</sequence>
<keyword evidence="4" id="KW-1185">Reference proteome</keyword>
<comment type="caution">
    <text evidence="3">The sequence shown here is derived from an EMBL/GenBank/DDBJ whole genome shotgun (WGS) entry which is preliminary data.</text>
</comment>
<dbReference type="PANTHER" id="PTHR48081">
    <property type="entry name" value="AB HYDROLASE SUPERFAMILY PROTEIN C4A8.06C"/>
    <property type="match status" value="1"/>
</dbReference>
<proteinExistence type="predicted"/>
<evidence type="ECO:0000313" key="3">
    <source>
        <dbReference type="EMBL" id="KAK5949062.1"/>
    </source>
</evidence>
<dbReference type="Gene3D" id="3.40.50.1820">
    <property type="entry name" value="alpha/beta hydrolase"/>
    <property type="match status" value="1"/>
</dbReference>